<evidence type="ECO:0000313" key="3">
    <source>
        <dbReference type="Proteomes" id="UP000176944"/>
    </source>
</evidence>
<evidence type="ECO:0000313" key="2">
    <source>
        <dbReference type="EMBL" id="AOY78703.1"/>
    </source>
</evidence>
<reference evidence="3" key="1">
    <citation type="submission" date="2016-10" db="EMBL/GenBank/DDBJ databases">
        <title>Comparative genomics uncovers the prolific and rare metabolic potential of the cyanobacterial genus Moorea.</title>
        <authorList>
            <person name="Leao T."/>
            <person name="Castelao G."/>
            <person name="Korobeynikov A."/>
            <person name="Monroe E.A."/>
            <person name="Podell S."/>
            <person name="Glukhov E."/>
            <person name="Allen E."/>
            <person name="Gerwick W.H."/>
            <person name="Gerwick L."/>
        </authorList>
    </citation>
    <scope>NUCLEOTIDE SEQUENCE [LARGE SCALE GENOMIC DNA]</scope>
    <source>
        <strain evidence="3">JHB</strain>
    </source>
</reference>
<dbReference type="AlphaFoldDB" id="A0A1D9FTT7"/>
<organism evidence="2 3">
    <name type="scientific">Moorena producens (strain JHB)</name>
    <dbReference type="NCBI Taxonomy" id="1454205"/>
    <lineage>
        <taxon>Bacteria</taxon>
        <taxon>Bacillati</taxon>
        <taxon>Cyanobacteriota</taxon>
        <taxon>Cyanophyceae</taxon>
        <taxon>Coleofasciculales</taxon>
        <taxon>Coleofasciculaceae</taxon>
        <taxon>Moorena</taxon>
    </lineage>
</organism>
<protein>
    <recommendedName>
        <fullName evidence="4">Ribbon-helix-helix domain-containing protein</fullName>
    </recommendedName>
</protein>
<proteinExistence type="predicted"/>
<dbReference type="EMBL" id="CP017708">
    <property type="protein sequence ID" value="AOY78703.1"/>
    <property type="molecule type" value="Genomic_DNA"/>
</dbReference>
<evidence type="ECO:0008006" key="4">
    <source>
        <dbReference type="Google" id="ProtNLM"/>
    </source>
</evidence>
<accession>A0A1D9FTT7</accession>
<dbReference type="Proteomes" id="UP000176944">
    <property type="component" value="Chromosome"/>
</dbReference>
<name>A0A1D9FTT7_MOOP1</name>
<gene>
    <name evidence="2" type="ORF">BJP36_01145</name>
</gene>
<sequence length="59" mass="6544">MPEQIRRKVGRPSIHGERKKTYSVKATKTAWDGLKKMAASSGLSLSEYIEVLGRTGKLP</sequence>
<feature type="region of interest" description="Disordered" evidence="1">
    <location>
        <begin position="1"/>
        <end position="21"/>
    </location>
</feature>
<evidence type="ECO:0000256" key="1">
    <source>
        <dbReference type="SAM" id="MobiDB-lite"/>
    </source>
</evidence>